<evidence type="ECO:0000313" key="3">
    <source>
        <dbReference type="EMBL" id="SDC97563.1"/>
    </source>
</evidence>
<dbReference type="EMBL" id="FOHG01000019">
    <property type="protein sequence ID" value="SET03598.1"/>
    <property type="molecule type" value="Genomic_DNA"/>
</dbReference>
<dbReference type="Proteomes" id="UP000324896">
    <property type="component" value="Unassembled WGS sequence"/>
</dbReference>
<dbReference type="AlphaFoldDB" id="A0A1G6QZE1"/>
<evidence type="ECO:0000313" key="2">
    <source>
        <dbReference type="EMBL" id="PXV64164.1"/>
    </source>
</evidence>
<reference evidence="7 14" key="4">
    <citation type="submission" date="2019-03" db="EMBL/GenBank/DDBJ databases">
        <title>Deep subsurface shale carbon reservoir microbial communities from Ohio and West Virginia, USA.</title>
        <authorList>
            <person name="Wrighton K."/>
        </authorList>
    </citation>
    <scope>NUCLEOTIDE SEQUENCE [LARGE SCALE GENOMIC DNA]</scope>
    <source>
        <strain evidence="7 14">UTICA-S4D12</strain>
    </source>
</reference>
<dbReference type="EMBL" id="FNEH01000041">
    <property type="protein sequence ID" value="SDJ28844.1"/>
    <property type="molecule type" value="Genomic_DNA"/>
</dbReference>
<evidence type="ECO:0000313" key="15">
    <source>
        <dbReference type="Proteomes" id="UP000324896"/>
    </source>
</evidence>
<name>A0A1G6QZE1_9FIRM</name>
<dbReference type="Proteomes" id="UP000199519">
    <property type="component" value="Unassembled WGS sequence"/>
</dbReference>
<dbReference type="Proteomes" id="UP000198945">
    <property type="component" value="Unassembled WGS sequence"/>
</dbReference>
<dbReference type="GeneID" id="57013809"/>
<keyword evidence="11" id="KW-1185">Reference proteome</keyword>
<dbReference type="Proteomes" id="UP000247389">
    <property type="component" value="Unassembled WGS sequence"/>
</dbReference>
<evidence type="ECO:0000313" key="14">
    <source>
        <dbReference type="Proteomes" id="UP000295758"/>
    </source>
</evidence>
<feature type="transmembrane region" description="Helical" evidence="1">
    <location>
        <begin position="63"/>
        <end position="83"/>
    </location>
</feature>
<reference evidence="2 12" key="3">
    <citation type="submission" date="2018-04" db="EMBL/GenBank/DDBJ databases">
        <title>Subsurface microbial communities from deep shales in Ohio and West Virginia, USA.</title>
        <authorList>
            <person name="Wrighton K."/>
        </authorList>
    </citation>
    <scope>NUCLEOTIDE SEQUENCE [LARGE SCALE GENOMIC DNA]</scope>
    <source>
        <strain evidence="8 13">DSMZ 11287</strain>
        <strain evidence="2 12">MSL28</strain>
    </source>
</reference>
<dbReference type="Pfam" id="PF21846">
    <property type="entry name" value="DUF6905"/>
    <property type="match status" value="1"/>
</dbReference>
<dbReference type="EMBL" id="SOAA01000020">
    <property type="protein sequence ID" value="TDS28678.1"/>
    <property type="molecule type" value="Genomic_DNA"/>
</dbReference>
<evidence type="ECO:0000313" key="13">
    <source>
        <dbReference type="Proteomes" id="UP000295472"/>
    </source>
</evidence>
<dbReference type="EMBL" id="FNBJ01000018">
    <property type="protein sequence ID" value="SDF63675.1"/>
    <property type="molecule type" value="Genomic_DNA"/>
</dbReference>
<feature type="transmembrane region" description="Helical" evidence="1">
    <location>
        <begin position="95"/>
        <end position="112"/>
    </location>
</feature>
<evidence type="ECO:0000313" key="10">
    <source>
        <dbReference type="Proteomes" id="UP000198945"/>
    </source>
</evidence>
<evidence type="ECO:0000313" key="11">
    <source>
        <dbReference type="Proteomes" id="UP000199519"/>
    </source>
</evidence>
<evidence type="ECO:0000313" key="7">
    <source>
        <dbReference type="EMBL" id="TDS28678.1"/>
    </source>
</evidence>
<organism evidence="3 15">
    <name type="scientific">Halanaerobium congolense</name>
    <dbReference type="NCBI Taxonomy" id="54121"/>
    <lineage>
        <taxon>Bacteria</taxon>
        <taxon>Bacillati</taxon>
        <taxon>Bacillota</taxon>
        <taxon>Clostridia</taxon>
        <taxon>Halanaerobiales</taxon>
        <taxon>Halanaerobiaceae</taxon>
        <taxon>Halanaerobium</taxon>
    </lineage>
</organism>
<gene>
    <name evidence="7" type="ORF">BY453_12045</name>
    <name evidence="8" type="ORF">C7954_1424</name>
    <name evidence="2" type="ORF">C8C78_1194</name>
    <name evidence="3" type="ORF">SAMN04488597_12053</name>
    <name evidence="4" type="ORF">SAMN04488598_1185</name>
    <name evidence="6" type="ORF">SAMN04515652_1195</name>
    <name evidence="5" type="ORF">SAMN04515654_1415</name>
</gene>
<dbReference type="InterPro" id="IPR054200">
    <property type="entry name" value="DUF6905"/>
</dbReference>
<sequence>MGILEIVSTVFGGMLFPFLILMVWGKGVEERGIFGGLVMGGFIVGTSWLANHGGSPLIVQGQGAPWIDMAWAASIGIMTHGIITGGDFKKSVPTLIFAIIGGIIGGFVLFAAA</sequence>
<evidence type="ECO:0000256" key="1">
    <source>
        <dbReference type="SAM" id="Phobius"/>
    </source>
</evidence>
<evidence type="ECO:0000313" key="8">
    <source>
        <dbReference type="EMBL" id="TDX37108.1"/>
    </source>
</evidence>
<dbReference type="EMBL" id="FMYT01000020">
    <property type="protein sequence ID" value="SDC97563.1"/>
    <property type="molecule type" value="Genomic_DNA"/>
</dbReference>
<feature type="transmembrane region" description="Helical" evidence="1">
    <location>
        <begin position="32"/>
        <end position="51"/>
    </location>
</feature>
<dbReference type="Proteomes" id="UP000295758">
    <property type="component" value="Unassembled WGS sequence"/>
</dbReference>
<accession>A0A1G6QZE1</accession>
<evidence type="ECO:0000313" key="9">
    <source>
        <dbReference type="Proteomes" id="UP000198612"/>
    </source>
</evidence>
<keyword evidence="1" id="KW-0812">Transmembrane</keyword>
<reference evidence="9 11" key="1">
    <citation type="submission" date="2016-10" db="EMBL/GenBank/DDBJ databases">
        <authorList>
            <person name="Varghese N."/>
            <person name="Submissions S."/>
        </authorList>
    </citation>
    <scope>NUCLEOTIDE SEQUENCE [LARGE SCALE GENOMIC DNA]</scope>
    <source>
        <strain evidence="3 15">WG10</strain>
        <strain evidence="4 11">WG2</strain>
        <strain evidence="6 9">WG5</strain>
    </source>
</reference>
<dbReference type="STRING" id="54121.SAMN04515653_14214"/>
<protein>
    <submittedName>
        <fullName evidence="3">Uncharacterized protein</fullName>
    </submittedName>
</protein>
<evidence type="ECO:0000313" key="12">
    <source>
        <dbReference type="Proteomes" id="UP000247389"/>
    </source>
</evidence>
<evidence type="ECO:0000313" key="5">
    <source>
        <dbReference type="EMBL" id="SDJ28844.1"/>
    </source>
</evidence>
<evidence type="ECO:0000313" key="6">
    <source>
        <dbReference type="EMBL" id="SET03598.1"/>
    </source>
</evidence>
<dbReference type="Proteomes" id="UP000295472">
    <property type="component" value="Unassembled WGS sequence"/>
</dbReference>
<dbReference type="Proteomes" id="UP000198612">
    <property type="component" value="Unassembled WGS sequence"/>
</dbReference>
<dbReference type="EMBL" id="SOEF01000042">
    <property type="protein sequence ID" value="TDX37108.1"/>
    <property type="molecule type" value="Genomic_DNA"/>
</dbReference>
<dbReference type="EMBL" id="QICM01000019">
    <property type="protein sequence ID" value="PXV64164.1"/>
    <property type="molecule type" value="Genomic_DNA"/>
</dbReference>
<feature type="transmembrane region" description="Helical" evidence="1">
    <location>
        <begin position="6"/>
        <end position="25"/>
    </location>
</feature>
<keyword evidence="1" id="KW-1133">Transmembrane helix</keyword>
<dbReference type="RefSeq" id="WP_073158687.1">
    <property type="nucleotide sequence ID" value="NZ_FMYT01000020.1"/>
</dbReference>
<evidence type="ECO:0000313" key="4">
    <source>
        <dbReference type="EMBL" id="SDF63675.1"/>
    </source>
</evidence>
<dbReference type="OrthoDB" id="1028168at2"/>
<keyword evidence="1" id="KW-0472">Membrane</keyword>
<reference evidence="5 10" key="2">
    <citation type="submission" date="2016-10" db="EMBL/GenBank/DDBJ databases">
        <authorList>
            <person name="de Groot N.N."/>
        </authorList>
    </citation>
    <scope>NUCLEOTIDE SEQUENCE [LARGE SCALE GENOMIC DNA]</scope>
    <source>
        <strain evidence="5 10">WG7</strain>
    </source>
</reference>
<proteinExistence type="predicted"/>